<evidence type="ECO:0000313" key="2">
    <source>
        <dbReference type="EMBL" id="KAK9812934.1"/>
    </source>
</evidence>
<accession>A0AAW1PTI6</accession>
<reference evidence="2 3" key="1">
    <citation type="journal article" date="2024" name="Nat. Commun.">
        <title>Phylogenomics reveals the evolutionary origins of lichenization in chlorophyte algae.</title>
        <authorList>
            <person name="Puginier C."/>
            <person name="Libourel C."/>
            <person name="Otte J."/>
            <person name="Skaloud P."/>
            <person name="Haon M."/>
            <person name="Grisel S."/>
            <person name="Petersen M."/>
            <person name="Berrin J.G."/>
            <person name="Delaux P.M."/>
            <person name="Dal Grande F."/>
            <person name="Keller J."/>
        </authorList>
    </citation>
    <scope>NUCLEOTIDE SEQUENCE [LARGE SCALE GENOMIC DNA]</scope>
    <source>
        <strain evidence="2 3">SAG 2043</strain>
    </source>
</reference>
<evidence type="ECO:0000256" key="1">
    <source>
        <dbReference type="SAM" id="Coils"/>
    </source>
</evidence>
<sequence>MQMCDLTSNDRLKVSFQQIRMVTVGDLVVAADLQDTSKHSVKTALARLGYPQDHRFDRAGLEVRYFPRVVNDFLQPLYRHMFRTPGGNILARLDRLEERANNPLISPAARDKVEAASLMRGIVMCISRRGHHMVYECKTWPCDLEASLVLYDGEVLGMHKGGVNSIREIMDRKRTLKESMTEVEESLESAARSVAQGAVALLATAFPQV</sequence>
<comment type="caution">
    <text evidence="2">The sequence shown here is derived from an EMBL/GenBank/DDBJ whole genome shotgun (WGS) entry which is preliminary data.</text>
</comment>
<dbReference type="EMBL" id="JALJOR010000008">
    <property type="protein sequence ID" value="KAK9812934.1"/>
    <property type="molecule type" value="Genomic_DNA"/>
</dbReference>
<proteinExistence type="predicted"/>
<keyword evidence="3" id="KW-1185">Reference proteome</keyword>
<feature type="coiled-coil region" evidence="1">
    <location>
        <begin position="166"/>
        <end position="193"/>
    </location>
</feature>
<dbReference type="AlphaFoldDB" id="A0AAW1PTI6"/>
<dbReference type="Proteomes" id="UP001489004">
    <property type="component" value="Unassembled WGS sequence"/>
</dbReference>
<organism evidence="2 3">
    <name type="scientific">[Myrmecia] bisecta</name>
    <dbReference type="NCBI Taxonomy" id="41462"/>
    <lineage>
        <taxon>Eukaryota</taxon>
        <taxon>Viridiplantae</taxon>
        <taxon>Chlorophyta</taxon>
        <taxon>core chlorophytes</taxon>
        <taxon>Trebouxiophyceae</taxon>
        <taxon>Trebouxiales</taxon>
        <taxon>Trebouxiaceae</taxon>
        <taxon>Myrmecia</taxon>
    </lineage>
</organism>
<name>A0AAW1PTI6_9CHLO</name>
<gene>
    <name evidence="2" type="ORF">WJX72_006028</name>
</gene>
<protein>
    <submittedName>
        <fullName evidence="2">Uncharacterized protein</fullName>
    </submittedName>
</protein>
<evidence type="ECO:0000313" key="3">
    <source>
        <dbReference type="Proteomes" id="UP001489004"/>
    </source>
</evidence>
<keyword evidence="1" id="KW-0175">Coiled coil</keyword>